<gene>
    <name evidence="2" type="ORF">NEISICOT_01213</name>
</gene>
<comment type="caution">
    <text evidence="2">The sequence shown here is derived from an EMBL/GenBank/DDBJ whole genome shotgun (WGS) entry which is preliminary data.</text>
</comment>
<dbReference type="RefSeq" id="WP_003757316.1">
    <property type="nucleotide sequence ID" value="NZ_ACKO02000006.1"/>
</dbReference>
<dbReference type="InterPro" id="IPR005363">
    <property type="entry name" value="UPF0167"/>
</dbReference>
<accession>C6M3X0</accession>
<evidence type="ECO:0000313" key="3">
    <source>
        <dbReference type="Proteomes" id="UP000005365"/>
    </source>
</evidence>
<dbReference type="Pfam" id="PF03691">
    <property type="entry name" value="UPF0167"/>
    <property type="match status" value="1"/>
</dbReference>
<proteinExistence type="inferred from homology"/>
<comment type="similarity">
    <text evidence="1">Belongs to the UPF0167 family.</text>
</comment>
<protein>
    <recommendedName>
        <fullName evidence="4">CbrC family protein</fullName>
    </recommendedName>
</protein>
<dbReference type="AlphaFoldDB" id="C6M3X0"/>
<dbReference type="EMBL" id="ACKO02000006">
    <property type="protein sequence ID" value="EET44883.1"/>
    <property type="molecule type" value="Genomic_DNA"/>
</dbReference>
<organism evidence="2 3">
    <name type="scientific">Neisseria sicca ATCC 29256</name>
    <dbReference type="NCBI Taxonomy" id="547045"/>
    <lineage>
        <taxon>Bacteria</taxon>
        <taxon>Pseudomonadati</taxon>
        <taxon>Pseudomonadota</taxon>
        <taxon>Betaproteobacteria</taxon>
        <taxon>Neisseriales</taxon>
        <taxon>Neisseriaceae</taxon>
        <taxon>Neisseria</taxon>
    </lineage>
</organism>
<dbReference type="Proteomes" id="UP000005365">
    <property type="component" value="Unassembled WGS sequence"/>
</dbReference>
<evidence type="ECO:0008006" key="4">
    <source>
        <dbReference type="Google" id="ProtNLM"/>
    </source>
</evidence>
<keyword evidence="3" id="KW-1185">Reference proteome</keyword>
<sequence length="176" mass="20130">MSHVKFPYHPNIYQLEFGPIERNQDGLVCQVCGCVPDLYLDSMYATEEIDCLCLECVASGAAADKFDGDYIQDAESEMVSDPDRVKNFFRTTPGYSSWQGEYWLACCDDFCNFIDHVGMDELNQMPEKEAILADYELSDGFDRDILEECLSRDGDMAGYLFQCRHCGKYRLHVDES</sequence>
<dbReference type="eggNOG" id="COG3196">
    <property type="taxonomic scope" value="Bacteria"/>
</dbReference>
<name>C6M3X0_NEISI</name>
<reference evidence="2" key="1">
    <citation type="submission" date="2009-07" db="EMBL/GenBank/DDBJ databases">
        <authorList>
            <person name="Weinstock G."/>
            <person name="Sodergren E."/>
            <person name="Clifton S."/>
            <person name="Fulton L."/>
            <person name="Fulton B."/>
            <person name="Courtney L."/>
            <person name="Fronick C."/>
            <person name="Harrison M."/>
            <person name="Strong C."/>
            <person name="Farmer C."/>
            <person name="Delahaunty K."/>
            <person name="Markovic C."/>
            <person name="Hall O."/>
            <person name="Minx P."/>
            <person name="Tomlinson C."/>
            <person name="Mitreva M."/>
            <person name="Nelson J."/>
            <person name="Hou S."/>
            <person name="Wollam A."/>
            <person name="Pepin K.H."/>
            <person name="Johnson M."/>
            <person name="Bhonagiri V."/>
            <person name="Nash W.E."/>
            <person name="Warren W."/>
            <person name="Chinwalla A."/>
            <person name="Mardis E.R."/>
            <person name="Wilson R.K."/>
        </authorList>
    </citation>
    <scope>NUCLEOTIDE SEQUENCE [LARGE SCALE GENOMIC DNA]</scope>
    <source>
        <strain evidence="2">ATCC 29256</strain>
    </source>
</reference>
<evidence type="ECO:0000313" key="2">
    <source>
        <dbReference type="EMBL" id="EET44883.1"/>
    </source>
</evidence>
<evidence type="ECO:0000256" key="1">
    <source>
        <dbReference type="ARBA" id="ARBA00008525"/>
    </source>
</evidence>